<feature type="compositionally biased region" description="Acidic residues" evidence="1">
    <location>
        <begin position="97"/>
        <end position="106"/>
    </location>
</feature>
<dbReference type="AlphaFoldDB" id="A0A3G8WT33"/>
<dbReference type="Proteomes" id="UP000282297">
    <property type="component" value="Chromosome"/>
</dbReference>
<dbReference type="EMBL" id="CP034171">
    <property type="protein sequence ID" value="AZI21344.1"/>
    <property type="molecule type" value="Genomic_DNA"/>
</dbReference>
<protein>
    <submittedName>
        <fullName evidence="2">Uncharacterized protein</fullName>
    </submittedName>
</protein>
<reference evidence="3" key="1">
    <citation type="submission" date="2018-11" db="EMBL/GenBank/DDBJ databases">
        <title>Proposal to divide the Flavobacteriaceae and reorganize its genera based on Amino Acid Identity values calculated from whole genome sequences.</title>
        <authorList>
            <person name="Nicholson A.C."/>
            <person name="Gulvik C.A."/>
            <person name="Whitney A.M."/>
            <person name="Humrighouse B.W."/>
            <person name="Bell M."/>
            <person name="Holmes B."/>
            <person name="Steigerwalt A.B."/>
            <person name="Villarma A."/>
            <person name="Sheth M."/>
            <person name="Batra D."/>
            <person name="Pryor J."/>
            <person name="Bernardet J.-F."/>
            <person name="Hugo C."/>
            <person name="Kampfer P."/>
            <person name="Newman J.D."/>
            <person name="McQuiston J.R."/>
        </authorList>
    </citation>
    <scope>NUCLEOTIDE SEQUENCE [LARGE SCALE GENOMIC DNA]</scope>
    <source>
        <strain evidence="3">H4753</strain>
    </source>
</reference>
<gene>
    <name evidence="2" type="ORF">EIH08_12165</name>
</gene>
<sequence length="323" mass="37341">MECKKIISELLYTENAQDLADNKYQVDKLLEKVSFLKVMSENPDFFSFQQNDNPAASEHAEVFEFSTNEESVFEEESKSEVDNSLELDEKLTNTFESVEDSAEEKETELAGIDERHENPATGEEIFTPSNENEENTVENLVTEELIEEAAMSEEAYQKSAELAETESDQFHETVETEKPVAEASNTFFEESSQHPHKSEKKFKLPHIKGLKTVESLFDDDPLEHQPKHEDSGSLLKSNVSIDFMEAEKPKHEFKLDLNDRIAFSKLLFNGSQSEMNDVVAQLNSFKTLDEAREFLSDIYYRKNWKKVDEYAQRLWQLVENKFQ</sequence>
<proteinExistence type="predicted"/>
<dbReference type="RefSeq" id="WP_124785512.1">
    <property type="nucleotide sequence ID" value="NZ_CP034171.1"/>
</dbReference>
<evidence type="ECO:0000313" key="2">
    <source>
        <dbReference type="EMBL" id="AZI21344.1"/>
    </source>
</evidence>
<accession>A0A3G8WT33</accession>
<feature type="region of interest" description="Disordered" evidence="1">
    <location>
        <begin position="94"/>
        <end position="113"/>
    </location>
</feature>
<evidence type="ECO:0000256" key="1">
    <source>
        <dbReference type="SAM" id="MobiDB-lite"/>
    </source>
</evidence>
<name>A0A3G8WT33_9FLAO</name>
<evidence type="ECO:0000313" key="3">
    <source>
        <dbReference type="Proteomes" id="UP000282297"/>
    </source>
</evidence>
<organism evidence="2 3">
    <name type="scientific">Chryseobacterium taklimakanense</name>
    <dbReference type="NCBI Taxonomy" id="536441"/>
    <lineage>
        <taxon>Bacteria</taxon>
        <taxon>Pseudomonadati</taxon>
        <taxon>Bacteroidota</taxon>
        <taxon>Flavobacteriia</taxon>
        <taxon>Flavobacteriales</taxon>
        <taxon>Weeksellaceae</taxon>
        <taxon>Chryseobacterium group</taxon>
        <taxon>Chryseobacterium</taxon>
    </lineage>
</organism>